<sequence>MDKKSIADKKSEAAKGGIKIKQSTKRSKAIFCCKLVVVAAVSAFFGTMSAAYYIRNAYDSKGTGQTILKVIDDNNDTIRQTSISKVSGSIVSISDDKDGFKTRKSCNTTGVILRENGYIVTSYNDIVKMNKYVVKIPSLGIKSTFDAKLIGYDILTDIAVLKIDKKNLPVIEFGNSNSLKEGDKVISIGNCIGDDYVGFVTTGIVNSLNNYIELPAEKDADKMKYRVIETSALINNENSGGVLINVNGEVVGFNSAYIGKKYSKAPLNYVIAVNEIKNIVDSIINYGRVKRTILGFDGVDLVSAGDSSTAGVYVQNITANATAAKAGIRPTDIIIEFDNSKVTCLEDIMKLMKEHKTGDKIKCKILRDGRKKDVELVLQE</sequence>
<dbReference type="Pfam" id="PF13365">
    <property type="entry name" value="Trypsin_2"/>
    <property type="match status" value="1"/>
</dbReference>
<reference evidence="5 6" key="1">
    <citation type="submission" date="2019-08" db="EMBL/GenBank/DDBJ databases">
        <title>In-depth cultivation of the pig gut microbiome towards novel bacterial diversity and tailored functional studies.</title>
        <authorList>
            <person name="Wylensek D."/>
            <person name="Hitch T.C.A."/>
            <person name="Clavel T."/>
        </authorList>
    </citation>
    <scope>NUCLEOTIDE SEQUENCE [LARGE SCALE GENOMIC DNA]</scope>
    <source>
        <strain evidence="5 6">WCA-383-APC-5B</strain>
    </source>
</reference>
<gene>
    <name evidence="5" type="ORF">FYJ33_05070</name>
</gene>
<keyword evidence="3" id="KW-0472">Membrane</keyword>
<dbReference type="InterPro" id="IPR001478">
    <property type="entry name" value="PDZ"/>
</dbReference>
<keyword evidence="3" id="KW-1133">Transmembrane helix</keyword>
<dbReference type="RefSeq" id="WP_154530688.1">
    <property type="nucleotide sequence ID" value="NZ_JAXFSD010000044.1"/>
</dbReference>
<dbReference type="SUPFAM" id="SSF50156">
    <property type="entry name" value="PDZ domain-like"/>
    <property type="match status" value="1"/>
</dbReference>
<dbReference type="InterPro" id="IPR009003">
    <property type="entry name" value="Peptidase_S1_PA"/>
</dbReference>
<proteinExistence type="predicted"/>
<dbReference type="InterPro" id="IPR036034">
    <property type="entry name" value="PDZ_sf"/>
</dbReference>
<protein>
    <submittedName>
        <fullName evidence="5">Serine protease</fullName>
    </submittedName>
</protein>
<dbReference type="SUPFAM" id="SSF50494">
    <property type="entry name" value="Trypsin-like serine proteases"/>
    <property type="match status" value="1"/>
</dbReference>
<keyword evidence="2" id="KW-0378">Hydrolase</keyword>
<dbReference type="SMART" id="SM00228">
    <property type="entry name" value="PDZ"/>
    <property type="match status" value="1"/>
</dbReference>
<dbReference type="InterPro" id="IPR001940">
    <property type="entry name" value="Peptidase_S1C"/>
</dbReference>
<dbReference type="Gene3D" id="2.40.10.120">
    <property type="match status" value="1"/>
</dbReference>
<evidence type="ECO:0000313" key="5">
    <source>
        <dbReference type="EMBL" id="MSR90808.1"/>
    </source>
</evidence>
<dbReference type="PRINTS" id="PR00834">
    <property type="entry name" value="PROTEASES2C"/>
</dbReference>
<dbReference type="Proteomes" id="UP000460287">
    <property type="component" value="Unassembled WGS sequence"/>
</dbReference>
<dbReference type="AlphaFoldDB" id="A0A7X2MXA8"/>
<feature type="transmembrane region" description="Helical" evidence="3">
    <location>
        <begin position="29"/>
        <end position="54"/>
    </location>
</feature>
<accession>A0A7X2MXA8</accession>
<dbReference type="PROSITE" id="PS50106">
    <property type="entry name" value="PDZ"/>
    <property type="match status" value="1"/>
</dbReference>
<name>A0A7X2MXA8_9CLOT</name>
<evidence type="ECO:0000313" key="6">
    <source>
        <dbReference type="Proteomes" id="UP000460287"/>
    </source>
</evidence>
<dbReference type="PANTHER" id="PTHR43343:SF3">
    <property type="entry name" value="PROTEASE DO-LIKE 8, CHLOROPLASTIC"/>
    <property type="match status" value="1"/>
</dbReference>
<organism evidence="5 6">
    <name type="scientific">Inconstantimicrobium porci</name>
    <dbReference type="NCBI Taxonomy" id="2652291"/>
    <lineage>
        <taxon>Bacteria</taxon>
        <taxon>Bacillati</taxon>
        <taxon>Bacillota</taxon>
        <taxon>Clostridia</taxon>
        <taxon>Eubacteriales</taxon>
        <taxon>Clostridiaceae</taxon>
        <taxon>Inconstantimicrobium</taxon>
    </lineage>
</organism>
<evidence type="ECO:0000256" key="3">
    <source>
        <dbReference type="SAM" id="Phobius"/>
    </source>
</evidence>
<keyword evidence="6" id="KW-1185">Reference proteome</keyword>
<keyword evidence="1 5" id="KW-0645">Protease</keyword>
<dbReference type="GO" id="GO:0004252">
    <property type="term" value="F:serine-type endopeptidase activity"/>
    <property type="evidence" value="ECO:0007669"/>
    <property type="project" value="InterPro"/>
</dbReference>
<keyword evidence="3" id="KW-0812">Transmembrane</keyword>
<dbReference type="PANTHER" id="PTHR43343">
    <property type="entry name" value="PEPTIDASE S12"/>
    <property type="match status" value="1"/>
</dbReference>
<dbReference type="Pfam" id="PF13180">
    <property type="entry name" value="PDZ_2"/>
    <property type="match status" value="1"/>
</dbReference>
<evidence type="ECO:0000256" key="2">
    <source>
        <dbReference type="ARBA" id="ARBA00022801"/>
    </source>
</evidence>
<dbReference type="GO" id="GO:0006508">
    <property type="term" value="P:proteolysis"/>
    <property type="evidence" value="ECO:0007669"/>
    <property type="project" value="UniProtKB-KW"/>
</dbReference>
<evidence type="ECO:0000256" key="1">
    <source>
        <dbReference type="ARBA" id="ARBA00022670"/>
    </source>
</evidence>
<dbReference type="Gene3D" id="2.30.42.10">
    <property type="match status" value="1"/>
</dbReference>
<evidence type="ECO:0000259" key="4">
    <source>
        <dbReference type="PROSITE" id="PS50106"/>
    </source>
</evidence>
<dbReference type="EMBL" id="VULX01000004">
    <property type="protein sequence ID" value="MSR90808.1"/>
    <property type="molecule type" value="Genomic_DNA"/>
</dbReference>
<feature type="domain" description="PDZ" evidence="4">
    <location>
        <begin position="283"/>
        <end position="354"/>
    </location>
</feature>
<dbReference type="InterPro" id="IPR051201">
    <property type="entry name" value="Chloro_Bact_Ser_Proteases"/>
</dbReference>
<comment type="caution">
    <text evidence="5">The sequence shown here is derived from an EMBL/GenBank/DDBJ whole genome shotgun (WGS) entry which is preliminary data.</text>
</comment>